<dbReference type="EMBL" id="CYRY02030580">
    <property type="protein sequence ID" value="VCX04439.1"/>
    <property type="molecule type" value="Genomic_DNA"/>
</dbReference>
<reference evidence="1 2" key="1">
    <citation type="submission" date="2018-10" db="EMBL/GenBank/DDBJ databases">
        <authorList>
            <person name="Ekblom R."/>
            <person name="Jareborg N."/>
        </authorList>
    </citation>
    <scope>NUCLEOTIDE SEQUENCE [LARGE SCALE GENOMIC DNA]</scope>
    <source>
        <tissue evidence="1">Muscle</tissue>
    </source>
</reference>
<name>A0A9X9LZ02_GULGU</name>
<evidence type="ECO:0000313" key="1">
    <source>
        <dbReference type="EMBL" id="VCX04439.1"/>
    </source>
</evidence>
<organism evidence="1 2">
    <name type="scientific">Gulo gulo</name>
    <name type="common">Wolverine</name>
    <name type="synonym">Gluton</name>
    <dbReference type="NCBI Taxonomy" id="48420"/>
    <lineage>
        <taxon>Eukaryota</taxon>
        <taxon>Metazoa</taxon>
        <taxon>Chordata</taxon>
        <taxon>Craniata</taxon>
        <taxon>Vertebrata</taxon>
        <taxon>Euteleostomi</taxon>
        <taxon>Mammalia</taxon>
        <taxon>Eutheria</taxon>
        <taxon>Laurasiatheria</taxon>
        <taxon>Carnivora</taxon>
        <taxon>Caniformia</taxon>
        <taxon>Musteloidea</taxon>
        <taxon>Mustelidae</taxon>
        <taxon>Guloninae</taxon>
        <taxon>Gulo</taxon>
    </lineage>
</organism>
<comment type="caution">
    <text evidence="1">The sequence shown here is derived from an EMBL/GenBank/DDBJ whole genome shotgun (WGS) entry which is preliminary data.</text>
</comment>
<gene>
    <name evidence="1" type="ORF">BN2614_LOCUS3</name>
</gene>
<keyword evidence="2" id="KW-1185">Reference proteome</keyword>
<accession>A0A9X9LZ02</accession>
<dbReference type="Proteomes" id="UP000269945">
    <property type="component" value="Unassembled WGS sequence"/>
</dbReference>
<dbReference type="AlphaFoldDB" id="A0A9X9LZ02"/>
<protein>
    <submittedName>
        <fullName evidence="1">Uncharacterized protein</fullName>
    </submittedName>
</protein>
<sequence length="58" mass="5961">MTVPQTSDGLPRPPSVSFAIHLAPPVSDLNVACCQIPTATPTPALGQIPSVPVSTPVW</sequence>
<evidence type="ECO:0000313" key="2">
    <source>
        <dbReference type="Proteomes" id="UP000269945"/>
    </source>
</evidence>
<proteinExistence type="predicted"/>